<evidence type="ECO:0000313" key="4">
    <source>
        <dbReference type="EMBL" id="MFD1321189.1"/>
    </source>
</evidence>
<feature type="domain" description="PASTA" evidence="3">
    <location>
        <begin position="164"/>
        <end position="230"/>
    </location>
</feature>
<dbReference type="Pfam" id="PF03793">
    <property type="entry name" value="PASTA"/>
    <property type="match status" value="1"/>
</dbReference>
<dbReference type="PROSITE" id="PS51178">
    <property type="entry name" value="PASTA"/>
    <property type="match status" value="1"/>
</dbReference>
<dbReference type="SMART" id="SM00740">
    <property type="entry name" value="PASTA"/>
    <property type="match status" value="1"/>
</dbReference>
<protein>
    <submittedName>
        <fullName evidence="4">PASTA domain-containing protein</fullName>
    </submittedName>
</protein>
<reference evidence="5" key="1">
    <citation type="journal article" date="2019" name="Int. J. Syst. Evol. Microbiol.">
        <title>The Global Catalogue of Microorganisms (GCM) 10K type strain sequencing project: providing services to taxonomists for standard genome sequencing and annotation.</title>
        <authorList>
            <consortium name="The Broad Institute Genomics Platform"/>
            <consortium name="The Broad Institute Genome Sequencing Center for Infectious Disease"/>
            <person name="Wu L."/>
            <person name="Ma J."/>
        </authorList>
    </citation>
    <scope>NUCLEOTIDE SEQUENCE [LARGE SCALE GENOMIC DNA]</scope>
    <source>
        <strain evidence="5">JCM 31037</strain>
    </source>
</reference>
<dbReference type="CDD" id="cd06577">
    <property type="entry name" value="PASTA_pknB"/>
    <property type="match status" value="1"/>
</dbReference>
<feature type="compositionally biased region" description="Low complexity" evidence="1">
    <location>
        <begin position="144"/>
        <end position="164"/>
    </location>
</feature>
<feature type="compositionally biased region" description="Pro residues" evidence="1">
    <location>
        <begin position="133"/>
        <end position="143"/>
    </location>
</feature>
<name>A0ABW3Y9Q5_9ACTN</name>
<evidence type="ECO:0000259" key="3">
    <source>
        <dbReference type="PROSITE" id="PS51178"/>
    </source>
</evidence>
<proteinExistence type="predicted"/>
<sequence length="251" mass="26420">MADDRQQPRDDPADGRGGPEPDDALERTGEFDRIADDDAAEADEDTEVTRPVRDGGATPRPTRPVVWTGRAEVPLPGARGVRDGGSTEWDEDVEYDNSRWWMPILVGLVALLLLAVLGFGIWLIVGAGEREPGPGPLPSPTPSPSVTRPSPTTSPSGSPGTTSPVASVPMPPLVGLSESTARAILDQYGMTYRVRSRVAPGWQPGIVIDTDPRAGVLLVPGQEVTLVVTEAPPTATATVTPSPGPTATRTR</sequence>
<evidence type="ECO:0000256" key="1">
    <source>
        <dbReference type="SAM" id="MobiDB-lite"/>
    </source>
</evidence>
<feature type="region of interest" description="Disordered" evidence="1">
    <location>
        <begin position="132"/>
        <end position="172"/>
    </location>
</feature>
<dbReference type="RefSeq" id="WP_377569095.1">
    <property type="nucleotide sequence ID" value="NZ_JBHTMP010000010.1"/>
</dbReference>
<accession>A0ABW3Y9Q5</accession>
<organism evidence="4 5">
    <name type="scientific">Micromonospora sonneratiae</name>
    <dbReference type="NCBI Taxonomy" id="1184706"/>
    <lineage>
        <taxon>Bacteria</taxon>
        <taxon>Bacillati</taxon>
        <taxon>Actinomycetota</taxon>
        <taxon>Actinomycetes</taxon>
        <taxon>Micromonosporales</taxon>
        <taxon>Micromonosporaceae</taxon>
        <taxon>Micromonospora</taxon>
    </lineage>
</organism>
<keyword evidence="2" id="KW-1133">Transmembrane helix</keyword>
<comment type="caution">
    <text evidence="4">The sequence shown here is derived from an EMBL/GenBank/DDBJ whole genome shotgun (WGS) entry which is preliminary data.</text>
</comment>
<keyword evidence="5" id="KW-1185">Reference proteome</keyword>
<keyword evidence="2" id="KW-0472">Membrane</keyword>
<feature type="region of interest" description="Disordered" evidence="1">
    <location>
        <begin position="1"/>
        <end position="89"/>
    </location>
</feature>
<dbReference type="InterPro" id="IPR005543">
    <property type="entry name" value="PASTA_dom"/>
</dbReference>
<gene>
    <name evidence="4" type="ORF">ACFQ4H_08815</name>
</gene>
<evidence type="ECO:0000256" key="2">
    <source>
        <dbReference type="SAM" id="Phobius"/>
    </source>
</evidence>
<feature type="compositionally biased region" description="Acidic residues" evidence="1">
    <location>
        <begin position="37"/>
        <end position="46"/>
    </location>
</feature>
<feature type="transmembrane region" description="Helical" evidence="2">
    <location>
        <begin position="100"/>
        <end position="125"/>
    </location>
</feature>
<evidence type="ECO:0000313" key="5">
    <source>
        <dbReference type="Proteomes" id="UP001597260"/>
    </source>
</evidence>
<dbReference type="Proteomes" id="UP001597260">
    <property type="component" value="Unassembled WGS sequence"/>
</dbReference>
<dbReference type="EMBL" id="JBHTMP010000010">
    <property type="protein sequence ID" value="MFD1321189.1"/>
    <property type="molecule type" value="Genomic_DNA"/>
</dbReference>
<keyword evidence="2" id="KW-0812">Transmembrane</keyword>
<dbReference type="Gene3D" id="3.30.10.20">
    <property type="match status" value="1"/>
</dbReference>
<feature type="compositionally biased region" description="Basic and acidic residues" evidence="1">
    <location>
        <begin position="1"/>
        <end position="36"/>
    </location>
</feature>